<accession>A0A067C774</accession>
<reference evidence="1 2" key="1">
    <citation type="journal article" date="2013" name="PLoS Genet.">
        <title>Distinctive expansion of potential virulence genes in the genome of the oomycete fish pathogen Saprolegnia parasitica.</title>
        <authorList>
            <person name="Jiang R.H."/>
            <person name="de Bruijn I."/>
            <person name="Haas B.J."/>
            <person name="Belmonte R."/>
            <person name="Lobach L."/>
            <person name="Christie J."/>
            <person name="van den Ackerveken G."/>
            <person name="Bottin A."/>
            <person name="Bulone V."/>
            <person name="Diaz-Moreno S.M."/>
            <person name="Dumas B."/>
            <person name="Fan L."/>
            <person name="Gaulin E."/>
            <person name="Govers F."/>
            <person name="Grenville-Briggs L.J."/>
            <person name="Horner N.R."/>
            <person name="Levin J.Z."/>
            <person name="Mammella M."/>
            <person name="Meijer H.J."/>
            <person name="Morris P."/>
            <person name="Nusbaum C."/>
            <person name="Oome S."/>
            <person name="Phillips A.J."/>
            <person name="van Rooyen D."/>
            <person name="Rzeszutek E."/>
            <person name="Saraiva M."/>
            <person name="Secombes C.J."/>
            <person name="Seidl M.F."/>
            <person name="Snel B."/>
            <person name="Stassen J.H."/>
            <person name="Sykes S."/>
            <person name="Tripathy S."/>
            <person name="van den Berg H."/>
            <person name="Vega-Arreguin J.C."/>
            <person name="Wawra S."/>
            <person name="Young S.K."/>
            <person name="Zeng Q."/>
            <person name="Dieguez-Uribeondo J."/>
            <person name="Russ C."/>
            <person name="Tyler B.M."/>
            <person name="van West P."/>
        </authorList>
    </citation>
    <scope>NUCLEOTIDE SEQUENCE [LARGE SCALE GENOMIC DNA]</scope>
    <source>
        <strain evidence="1 2">CBS 223.65</strain>
    </source>
</reference>
<evidence type="ECO:0000313" key="1">
    <source>
        <dbReference type="EMBL" id="KDO26614.1"/>
    </source>
</evidence>
<gene>
    <name evidence="1" type="ORF">SPRG_08018</name>
</gene>
<dbReference type="GeneID" id="24130264"/>
<proteinExistence type="predicted"/>
<sequence>MQDRCYSIIGCSPSLENEVALRSAHVTACTVHASRGGYGLKYELEMTTVDGDIIRAWLGYDTLRALAASLRSATSPDLPRHIVGGSPDRAIVGTTAWSFGFDAEG</sequence>
<dbReference type="KEGG" id="spar:SPRG_08018"/>
<protein>
    <submittedName>
        <fullName evidence="1">Uncharacterized protein</fullName>
    </submittedName>
</protein>
<name>A0A067C774_SAPPC</name>
<dbReference type="AlphaFoldDB" id="A0A067C774"/>
<dbReference type="Proteomes" id="UP000030745">
    <property type="component" value="Unassembled WGS sequence"/>
</dbReference>
<dbReference type="RefSeq" id="XP_012202756.1">
    <property type="nucleotide sequence ID" value="XM_012347366.1"/>
</dbReference>
<dbReference type="OrthoDB" id="10472013at2759"/>
<evidence type="ECO:0000313" key="2">
    <source>
        <dbReference type="Proteomes" id="UP000030745"/>
    </source>
</evidence>
<keyword evidence="2" id="KW-1185">Reference proteome</keyword>
<organism evidence="1 2">
    <name type="scientific">Saprolegnia parasitica (strain CBS 223.65)</name>
    <dbReference type="NCBI Taxonomy" id="695850"/>
    <lineage>
        <taxon>Eukaryota</taxon>
        <taxon>Sar</taxon>
        <taxon>Stramenopiles</taxon>
        <taxon>Oomycota</taxon>
        <taxon>Saprolegniomycetes</taxon>
        <taxon>Saprolegniales</taxon>
        <taxon>Saprolegniaceae</taxon>
        <taxon>Saprolegnia</taxon>
    </lineage>
</organism>
<dbReference type="EMBL" id="KK583223">
    <property type="protein sequence ID" value="KDO26614.1"/>
    <property type="molecule type" value="Genomic_DNA"/>
</dbReference>
<dbReference type="VEuPathDB" id="FungiDB:SPRG_08018"/>